<dbReference type="PATRIC" id="fig|487521.10.peg.4720"/>
<proteinExistence type="predicted"/>
<evidence type="ECO:0000256" key="1">
    <source>
        <dbReference type="SAM" id="MobiDB-lite"/>
    </source>
</evidence>
<dbReference type="eggNOG" id="ENOG5031T57">
    <property type="taxonomic scope" value="Bacteria"/>
</dbReference>
<name>H8IW50_MYCIA</name>
<sequence>MLVQRLLAFALDGDVADNVALQAIRDALDRAGMAPKTEVEVGVKAPWEEMLIDFANVTRAEHAAMRGLAPPAPVDKADEPMEVVDAEVVEDGPEPQPERDGERANATGAPPSFAERAQPPSRELATLEDATADAAAANRAARVVRVRRKR</sequence>
<accession>H8IW50</accession>
<dbReference type="Proteomes" id="UP000008004">
    <property type="component" value="Chromosome"/>
</dbReference>
<gene>
    <name evidence="2" type="ordered locus">OCU_47150</name>
</gene>
<evidence type="ECO:0000313" key="3">
    <source>
        <dbReference type="Proteomes" id="UP000008004"/>
    </source>
</evidence>
<protein>
    <submittedName>
        <fullName evidence="2">Uncharacterized protein</fullName>
    </submittedName>
</protein>
<dbReference type="HOGENOM" id="CLU_1738491_0_0_11"/>
<dbReference type="RefSeq" id="WP_014381322.1">
    <property type="nucleotide sequence ID" value="NC_016946.1"/>
</dbReference>
<dbReference type="AlphaFoldDB" id="H8IW50"/>
<dbReference type="GeneID" id="77299817"/>
<dbReference type="KEGG" id="mia:OCU_47150"/>
<feature type="region of interest" description="Disordered" evidence="1">
    <location>
        <begin position="69"/>
        <end position="122"/>
    </location>
</feature>
<reference evidence="2 3" key="1">
    <citation type="journal article" date="2012" name="J. Bacteriol.">
        <title>Complete genome sequence of Mycobacterium intracellulare strain ATCC 13950T.</title>
        <authorList>
            <person name="Kim B.J."/>
            <person name="Choi B.S."/>
            <person name="Lim J.S."/>
            <person name="Choi I.Y."/>
            <person name="Lee J.H."/>
            <person name="Chun J."/>
            <person name="Kook Y.H."/>
            <person name="Kim B.J."/>
        </authorList>
    </citation>
    <scope>NUCLEOTIDE SEQUENCE [LARGE SCALE GENOMIC DNA]</scope>
    <source>
        <strain evidence="3">ATCC 13950 / DSM 43223 / JCM 6384 / NCTC 13025 / 3600</strain>
    </source>
</reference>
<dbReference type="EMBL" id="CP003322">
    <property type="protein sequence ID" value="AFC45934.1"/>
    <property type="molecule type" value="Genomic_DNA"/>
</dbReference>
<evidence type="ECO:0000313" key="2">
    <source>
        <dbReference type="EMBL" id="AFC45934.1"/>
    </source>
</evidence>
<feature type="compositionally biased region" description="Acidic residues" evidence="1">
    <location>
        <begin position="80"/>
        <end position="93"/>
    </location>
</feature>
<organism evidence="2 3">
    <name type="scientific">Mycobacterium intracellulare (strain ATCC 13950 / DSM 43223 / JCM 6384 / NCTC 13025 / 3600)</name>
    <dbReference type="NCBI Taxonomy" id="487521"/>
    <lineage>
        <taxon>Bacteria</taxon>
        <taxon>Bacillati</taxon>
        <taxon>Actinomycetota</taxon>
        <taxon>Actinomycetes</taxon>
        <taxon>Mycobacteriales</taxon>
        <taxon>Mycobacteriaceae</taxon>
        <taxon>Mycobacterium</taxon>
        <taxon>Mycobacterium avium complex (MAC)</taxon>
    </lineage>
</organism>